<organism evidence="1 2">
    <name type="scientific">Aureococcus anophagefferens virus</name>
    <dbReference type="NCBI Taxonomy" id="1474867"/>
    <lineage>
        <taxon>Viruses</taxon>
        <taxon>Varidnaviria</taxon>
        <taxon>Bamfordvirae</taxon>
        <taxon>Nucleocytoviricota</taxon>
        <taxon>Megaviricetes</taxon>
        <taxon>Imitervirales</taxon>
        <taxon>Schizomimiviridae</taxon>
        <taxon>Kratosvirus</taxon>
        <taxon>Kratosvirus quantuckense</taxon>
    </lineage>
</organism>
<evidence type="ECO:0000313" key="2">
    <source>
        <dbReference type="Proteomes" id="UP000028667"/>
    </source>
</evidence>
<sequence length="54" mass="6598">MYKIKELLKSFEKLNVNTDNNKRLDFKIEEDKKLDDNDLREIRLSYLINNLPKK</sequence>
<dbReference type="GeneID" id="20041484"/>
<proteinExistence type="predicted"/>
<keyword evidence="2" id="KW-1185">Reference proteome</keyword>
<gene>
    <name evidence="1" type="ORF">AaV_127</name>
</gene>
<dbReference type="EMBL" id="KJ645900">
    <property type="protein sequence ID" value="AII16992.1"/>
    <property type="molecule type" value="Genomic_DNA"/>
</dbReference>
<dbReference type="KEGG" id="vg:20041484"/>
<dbReference type="Proteomes" id="UP000028667">
    <property type="component" value="Segment"/>
</dbReference>
<reference evidence="1 2" key="1">
    <citation type="journal article" date="2014" name="Virology">
        <title>Genome of brown tide virus (AaV), the little giant of the Megaviridae, elucidates NCLDV genome expansion and host-virus coevolution.</title>
        <authorList>
            <person name="Moniruzzaman M."/>
            <person name="LeCleir G.R."/>
            <person name="Brown C.M."/>
            <person name="Gobler C.J."/>
            <person name="Bidle K.D."/>
            <person name="Wilson W.H."/>
            <person name="Wilhelm S.W."/>
        </authorList>
    </citation>
    <scope>NUCLEOTIDE SEQUENCE [LARGE SCALE GENOMIC DNA]</scope>
    <source>
        <strain evidence="1">BtV-01</strain>
    </source>
</reference>
<evidence type="ECO:0000313" key="1">
    <source>
        <dbReference type="EMBL" id="AII16992.1"/>
    </source>
</evidence>
<protein>
    <submittedName>
        <fullName evidence="1">Uncharacterized protein</fullName>
    </submittedName>
</protein>
<name>A0A076FGX5_9VIRU</name>
<dbReference type="RefSeq" id="YP_009052203.1">
    <property type="nucleotide sequence ID" value="NC_024697.1"/>
</dbReference>
<accession>A0A076FGX5</accession>